<comment type="similarity">
    <text evidence="1 16 17">Belongs to the papillomaviridae E6 protein family.</text>
</comment>
<evidence type="ECO:0000256" key="15">
    <source>
        <dbReference type="ARBA" id="ARBA00023323"/>
    </source>
</evidence>
<evidence type="ECO:0000256" key="6">
    <source>
        <dbReference type="ARBA" id="ARBA00022723"/>
    </source>
</evidence>
<keyword evidence="7 16" id="KW-0863">Zinc-finger</keyword>
<evidence type="ECO:0000256" key="13">
    <source>
        <dbReference type="ARBA" id="ARBA00023200"/>
    </source>
</evidence>
<dbReference type="InterPro" id="IPR001334">
    <property type="entry name" value="E6"/>
</dbReference>
<keyword evidence="12 16" id="KW-0804">Transcription</keyword>
<dbReference type="InterPro" id="IPR038575">
    <property type="entry name" value="E6_sf"/>
</dbReference>
<dbReference type="GO" id="GO:0052170">
    <property type="term" value="P:symbiont-mediated suppression of host innate immune response"/>
    <property type="evidence" value="ECO:0007669"/>
    <property type="project" value="UniProtKB-KW"/>
</dbReference>
<keyword evidence="14 16" id="KW-0899">Viral immunoevasion</keyword>
<keyword evidence="11 16" id="KW-0010">Activator</keyword>
<evidence type="ECO:0000256" key="8">
    <source>
        <dbReference type="ARBA" id="ARBA00022833"/>
    </source>
</evidence>
<comment type="subcellular location">
    <subcellularLocation>
        <location evidence="16 17">Host cytoplasm</location>
    </subcellularLocation>
    <subcellularLocation>
        <location evidence="16 17">Host nucleus</location>
    </subcellularLocation>
</comment>
<protein>
    <recommendedName>
        <fullName evidence="16 17">Protein E6</fullName>
    </recommendedName>
</protein>
<comment type="function">
    <text evidence="16">Plays a major role in the induction and maintenance of cellular transformation. E6 associates with host UBE3A/E6-AP ubiquitin-protein ligase and modulates its activity. Protects host keratinocytes from apoptosis by mediating the degradation of host BAK1. May also inhibit host immune response.</text>
</comment>
<dbReference type="GO" id="GO:0008270">
    <property type="term" value="F:zinc ion binding"/>
    <property type="evidence" value="ECO:0007669"/>
    <property type="project" value="UniProtKB-KW"/>
</dbReference>
<reference evidence="18" key="1">
    <citation type="journal article" date="2018" name="Nat. Med.">
        <title>Expanded skin virome in DOCK8-deficient patients.</title>
        <authorList>
            <consortium name="NISC Comparative Sequencing Program"/>
            <person name="Tirosh O."/>
            <person name="Conlan S."/>
            <person name="Deming C."/>
            <person name="Lee-Lin S.Q."/>
            <person name="Huang X."/>
            <person name="Su H.C."/>
            <person name="Freeman A.F."/>
            <person name="Segre J.A."/>
            <person name="Kong H.H."/>
        </authorList>
    </citation>
    <scope>NUCLEOTIDE SEQUENCE</scope>
    <source>
        <strain evidence="18">HPV-mSK_154</strain>
    </source>
</reference>
<keyword evidence="10 16" id="KW-0238">DNA-binding</keyword>
<keyword evidence="8 16" id="KW-0862">Zinc</keyword>
<keyword evidence="2 16" id="KW-0244">Early protein</keyword>
<evidence type="ECO:0000256" key="17">
    <source>
        <dbReference type="RuleBase" id="RU363123"/>
    </source>
</evidence>
<comment type="subunit">
    <text evidence="16">Forms homodimers. Interacts with ubiquitin-protein ligase UBE3A/E6-AP; this interaction stimulates UBE3A ubiquitin activity. Interacts with host BAK1.</text>
</comment>
<evidence type="ECO:0000256" key="9">
    <source>
        <dbReference type="ARBA" id="ARBA00023015"/>
    </source>
</evidence>
<dbReference type="GO" id="GO:0052150">
    <property type="term" value="P:symbiont-mediated perturbation of host apoptosis"/>
    <property type="evidence" value="ECO:0007669"/>
    <property type="project" value="UniProtKB-KW"/>
</dbReference>
<evidence type="ECO:0000256" key="14">
    <source>
        <dbReference type="ARBA" id="ARBA00023280"/>
    </source>
</evidence>
<dbReference type="SUPFAM" id="SSF161229">
    <property type="entry name" value="E6 C-terminal domain-like"/>
    <property type="match status" value="2"/>
</dbReference>
<dbReference type="Pfam" id="PF00518">
    <property type="entry name" value="E6"/>
    <property type="match status" value="1"/>
</dbReference>
<evidence type="ECO:0000256" key="1">
    <source>
        <dbReference type="ARBA" id="ARBA00006346"/>
    </source>
</evidence>
<keyword evidence="9 16" id="KW-0805">Transcription regulation</keyword>
<dbReference type="HAMAP" id="MF_04006">
    <property type="entry name" value="HPV_E6"/>
    <property type="match status" value="1"/>
</dbReference>
<dbReference type="EMBL" id="MH777296">
    <property type="protein sequence ID" value="AYA94232.1"/>
    <property type="molecule type" value="Genomic_DNA"/>
</dbReference>
<name>A0A385PQN9_9PAPI</name>
<sequence length="141" mass="16749">MAEELFPTRLDEYCRYFDISFFVLRIRCIFCSSFLDPQDLASFYMKQLNLIWKNKIAYGCCSLCLKLSAIYERNNFFQCAVNSVNIEHLAKKPLKDIVVRCLCCFKLLDLAEKFDIKVKEELYCLIRGHWRGLCRNCIKKE</sequence>
<accession>A0A385PQN9</accession>
<evidence type="ECO:0000256" key="5">
    <source>
        <dbReference type="ARBA" id="ARBA00022632"/>
    </source>
</evidence>
<evidence type="ECO:0000256" key="4">
    <source>
        <dbReference type="ARBA" id="ARBA00022581"/>
    </source>
</evidence>
<keyword evidence="6 16" id="KW-0479">Metal-binding</keyword>
<dbReference type="Gene3D" id="3.30.240.40">
    <property type="entry name" value="E6 early regulatory protein"/>
    <property type="match status" value="2"/>
</dbReference>
<keyword evidence="15 16" id="KW-1119">Modulation of host cell apoptosis by virus</keyword>
<dbReference type="GO" id="GO:0030430">
    <property type="term" value="C:host cell cytoplasm"/>
    <property type="evidence" value="ECO:0007669"/>
    <property type="project" value="UniProtKB-SubCell"/>
</dbReference>
<evidence type="ECO:0000256" key="16">
    <source>
        <dbReference type="HAMAP-Rule" id="MF_04006"/>
    </source>
</evidence>
<evidence type="ECO:0000313" key="18">
    <source>
        <dbReference type="EMBL" id="AYA94232.1"/>
    </source>
</evidence>
<feature type="zinc finger region" evidence="16">
    <location>
        <begin position="101"/>
        <end position="137"/>
    </location>
</feature>
<keyword evidence="13 16" id="KW-1035">Host cytoplasm</keyword>
<dbReference type="GO" id="GO:0042025">
    <property type="term" value="C:host cell nucleus"/>
    <property type="evidence" value="ECO:0007669"/>
    <property type="project" value="UniProtKB-SubCell"/>
</dbReference>
<evidence type="ECO:0000256" key="7">
    <source>
        <dbReference type="ARBA" id="ARBA00022771"/>
    </source>
</evidence>
<organism evidence="18">
    <name type="scientific">Human papillomavirus</name>
    <dbReference type="NCBI Taxonomy" id="10566"/>
    <lineage>
        <taxon>Viruses</taxon>
        <taxon>Monodnaviria</taxon>
        <taxon>Shotokuvirae</taxon>
        <taxon>Cossaviricota</taxon>
        <taxon>Papovaviricetes</taxon>
        <taxon>Zurhausenvirales</taxon>
        <taxon>Papillomaviridae</taxon>
    </lineage>
</organism>
<evidence type="ECO:0000256" key="11">
    <source>
        <dbReference type="ARBA" id="ARBA00023159"/>
    </source>
</evidence>
<keyword evidence="3 16" id="KW-1048">Host nucleus</keyword>
<evidence type="ECO:0000256" key="12">
    <source>
        <dbReference type="ARBA" id="ARBA00023163"/>
    </source>
</evidence>
<comment type="caution">
    <text evidence="16">Lacks conserved residue(s) required for the propagation of feature annotation.</text>
</comment>
<keyword evidence="4 16" id="KW-0945">Host-virus interaction</keyword>
<evidence type="ECO:0000256" key="2">
    <source>
        <dbReference type="ARBA" id="ARBA00022518"/>
    </source>
</evidence>
<proteinExistence type="inferred from homology"/>
<dbReference type="GO" id="GO:0003677">
    <property type="term" value="F:DNA binding"/>
    <property type="evidence" value="ECO:0007669"/>
    <property type="project" value="UniProtKB-UniRule"/>
</dbReference>
<keyword evidence="5 16" id="KW-1090">Inhibition of host innate immune response by virus</keyword>
<dbReference type="GO" id="GO:0006351">
    <property type="term" value="P:DNA-templated transcription"/>
    <property type="evidence" value="ECO:0007669"/>
    <property type="project" value="UniProtKB-UniRule"/>
</dbReference>
<feature type="zinc finger region" evidence="16">
    <location>
        <begin position="28"/>
        <end position="64"/>
    </location>
</feature>
<evidence type="ECO:0000256" key="10">
    <source>
        <dbReference type="ARBA" id="ARBA00023125"/>
    </source>
</evidence>
<dbReference type="GO" id="GO:0039502">
    <property type="term" value="P:symbiont-mediated suppression of host type I interferon-mediated signaling pathway"/>
    <property type="evidence" value="ECO:0007669"/>
    <property type="project" value="UniProtKB-UniRule"/>
</dbReference>
<gene>
    <name evidence="16" type="primary">E6</name>
</gene>
<dbReference type="GO" id="GO:0039648">
    <property type="term" value="P:symbiont-mediated perturbation of host ubiquitin-like protein modification"/>
    <property type="evidence" value="ECO:0007669"/>
    <property type="project" value="UniProtKB-UniRule"/>
</dbReference>
<evidence type="ECO:0000256" key="3">
    <source>
        <dbReference type="ARBA" id="ARBA00022562"/>
    </source>
</evidence>
<dbReference type="GO" id="GO:0006355">
    <property type="term" value="P:regulation of DNA-templated transcription"/>
    <property type="evidence" value="ECO:0007669"/>
    <property type="project" value="UniProtKB-UniRule"/>
</dbReference>